<reference evidence="2" key="1">
    <citation type="submission" date="2020-05" db="EMBL/GenBank/DDBJ databases">
        <title>Mycena genomes resolve the evolution of fungal bioluminescence.</title>
        <authorList>
            <person name="Tsai I.J."/>
        </authorList>
    </citation>
    <scope>NUCLEOTIDE SEQUENCE</scope>
    <source>
        <strain evidence="2">110903Hualien_Pintung</strain>
    </source>
</reference>
<name>A0A8H6VZB6_MYCCL</name>
<evidence type="ECO:0000259" key="1">
    <source>
        <dbReference type="Pfam" id="PF24864"/>
    </source>
</evidence>
<gene>
    <name evidence="2" type="ORF">HMN09_01124700</name>
</gene>
<comment type="caution">
    <text evidence="2">The sequence shown here is derived from an EMBL/GenBank/DDBJ whole genome shotgun (WGS) entry which is preliminary data.</text>
</comment>
<dbReference type="OrthoDB" id="2982420at2759"/>
<organism evidence="2 3">
    <name type="scientific">Mycena chlorophos</name>
    <name type="common">Agaric fungus</name>
    <name type="synonym">Agaricus chlorophos</name>
    <dbReference type="NCBI Taxonomy" id="658473"/>
    <lineage>
        <taxon>Eukaryota</taxon>
        <taxon>Fungi</taxon>
        <taxon>Dikarya</taxon>
        <taxon>Basidiomycota</taxon>
        <taxon>Agaricomycotina</taxon>
        <taxon>Agaricomycetes</taxon>
        <taxon>Agaricomycetidae</taxon>
        <taxon>Agaricales</taxon>
        <taxon>Marasmiineae</taxon>
        <taxon>Mycenaceae</taxon>
        <taxon>Mycena</taxon>
    </lineage>
</organism>
<dbReference type="Proteomes" id="UP000613580">
    <property type="component" value="Unassembled WGS sequence"/>
</dbReference>
<protein>
    <recommendedName>
        <fullName evidence="1">DUF7730 domain-containing protein</fullName>
    </recommendedName>
</protein>
<sequence>MAPSLRKVASTVASATALGVGLVAASPILLYTLITGDGPGILRKQPTYVDPKPLPEERIDLSSRPCASQPADSPFFALPRELRDCIYAEALGGRRVWLWLVDDPVQKRRYVRSGSIPRSAHPNHILIESSKPDPLCISLLFTCRQIHREAHPILLSSNTFAFDADGLRATLLAGLGSWNLPSLRSVCINFNAFPQHRWFFDHPDFWSFGMLRDMERLRCLEFQFNQAPWGENPSPPVPVTQYDPRDLRTSPWGELVRDGLPWLEEFRMAFTWNRVVMDMAASDPRWKDLERAIQEHFRR</sequence>
<dbReference type="AlphaFoldDB" id="A0A8H6VZB6"/>
<dbReference type="PANTHER" id="PTHR38790">
    <property type="entry name" value="2EXR DOMAIN-CONTAINING PROTEIN-RELATED"/>
    <property type="match status" value="1"/>
</dbReference>
<dbReference type="InterPro" id="IPR056632">
    <property type="entry name" value="DUF7730"/>
</dbReference>
<proteinExistence type="predicted"/>
<keyword evidence="3" id="KW-1185">Reference proteome</keyword>
<feature type="domain" description="DUF7730" evidence="1">
    <location>
        <begin position="71"/>
        <end position="192"/>
    </location>
</feature>
<accession>A0A8H6VZB6</accession>
<dbReference type="Pfam" id="PF24864">
    <property type="entry name" value="DUF7730"/>
    <property type="match status" value="1"/>
</dbReference>
<evidence type="ECO:0000313" key="3">
    <source>
        <dbReference type="Proteomes" id="UP000613580"/>
    </source>
</evidence>
<dbReference type="EMBL" id="JACAZE010000018">
    <property type="protein sequence ID" value="KAF7295818.1"/>
    <property type="molecule type" value="Genomic_DNA"/>
</dbReference>
<evidence type="ECO:0000313" key="2">
    <source>
        <dbReference type="EMBL" id="KAF7295818.1"/>
    </source>
</evidence>